<organism evidence="4 5">
    <name type="scientific">Exocentrus adspersus</name>
    <dbReference type="NCBI Taxonomy" id="1586481"/>
    <lineage>
        <taxon>Eukaryota</taxon>
        <taxon>Metazoa</taxon>
        <taxon>Ecdysozoa</taxon>
        <taxon>Arthropoda</taxon>
        <taxon>Hexapoda</taxon>
        <taxon>Insecta</taxon>
        <taxon>Pterygota</taxon>
        <taxon>Neoptera</taxon>
        <taxon>Endopterygota</taxon>
        <taxon>Coleoptera</taxon>
        <taxon>Polyphaga</taxon>
        <taxon>Cucujiformia</taxon>
        <taxon>Chrysomeloidea</taxon>
        <taxon>Cerambycidae</taxon>
        <taxon>Lamiinae</taxon>
        <taxon>Acanthocinini</taxon>
        <taxon>Exocentrus</taxon>
    </lineage>
</organism>
<evidence type="ECO:0000259" key="3">
    <source>
        <dbReference type="Pfam" id="PF02234"/>
    </source>
</evidence>
<dbReference type="Proteomes" id="UP001159042">
    <property type="component" value="Unassembled WGS sequence"/>
</dbReference>
<evidence type="ECO:0000256" key="2">
    <source>
        <dbReference type="ARBA" id="ARBA00023013"/>
    </source>
</evidence>
<dbReference type="GO" id="GO:0051726">
    <property type="term" value="P:regulation of cell cycle"/>
    <property type="evidence" value="ECO:0007669"/>
    <property type="project" value="InterPro"/>
</dbReference>
<dbReference type="EMBL" id="JANEYG010000019">
    <property type="protein sequence ID" value="KAJ8919335.1"/>
    <property type="molecule type" value="Genomic_DNA"/>
</dbReference>
<dbReference type="GO" id="GO:0005634">
    <property type="term" value="C:nucleus"/>
    <property type="evidence" value="ECO:0007669"/>
    <property type="project" value="InterPro"/>
</dbReference>
<evidence type="ECO:0000256" key="1">
    <source>
        <dbReference type="ARBA" id="ARBA00006726"/>
    </source>
</evidence>
<name>A0AAV8VYX0_9CUCU</name>
<dbReference type="Pfam" id="PF02234">
    <property type="entry name" value="CDI"/>
    <property type="match status" value="1"/>
</dbReference>
<dbReference type="AlphaFoldDB" id="A0AAV8VYX0"/>
<dbReference type="GO" id="GO:0004861">
    <property type="term" value="F:cyclin-dependent protein serine/threonine kinase inhibitor activity"/>
    <property type="evidence" value="ECO:0007669"/>
    <property type="project" value="InterPro"/>
</dbReference>
<feature type="domain" description="Cyclin-dependent kinase inhibitor" evidence="3">
    <location>
        <begin position="35"/>
        <end position="82"/>
    </location>
</feature>
<protein>
    <recommendedName>
        <fullName evidence="3">Cyclin-dependent kinase inhibitor domain-containing protein</fullName>
    </recommendedName>
</protein>
<keyword evidence="5" id="KW-1185">Reference proteome</keyword>
<evidence type="ECO:0000313" key="5">
    <source>
        <dbReference type="Proteomes" id="UP001159042"/>
    </source>
</evidence>
<proteinExistence type="inferred from homology"/>
<keyword evidence="2" id="KW-0649">Protein kinase inhibitor</keyword>
<dbReference type="InterPro" id="IPR003175">
    <property type="entry name" value="CDI_dom"/>
</dbReference>
<reference evidence="4 5" key="1">
    <citation type="journal article" date="2023" name="Insect Mol. Biol.">
        <title>Genome sequencing provides insights into the evolution of gene families encoding plant cell wall-degrading enzymes in longhorned beetles.</title>
        <authorList>
            <person name="Shin N.R."/>
            <person name="Okamura Y."/>
            <person name="Kirsch R."/>
            <person name="Pauchet Y."/>
        </authorList>
    </citation>
    <scope>NUCLEOTIDE SEQUENCE [LARGE SCALE GENOMIC DNA]</scope>
    <source>
        <strain evidence="4">EAD_L_NR</strain>
    </source>
</reference>
<dbReference type="InterPro" id="IPR044898">
    <property type="entry name" value="CDI_dom_sf"/>
</dbReference>
<accession>A0AAV8VYX0</accession>
<dbReference type="Gene3D" id="4.10.365.10">
    <property type="entry name" value="p27"/>
    <property type="match status" value="1"/>
</dbReference>
<comment type="caution">
    <text evidence="4">The sequence shown here is derived from an EMBL/GenBank/DDBJ whole genome shotgun (WGS) entry which is preliminary data.</text>
</comment>
<gene>
    <name evidence="4" type="ORF">NQ315_003919</name>
</gene>
<comment type="similarity">
    <text evidence="1">Belongs to the CDI family.</text>
</comment>
<evidence type="ECO:0000313" key="4">
    <source>
        <dbReference type="EMBL" id="KAJ8919335.1"/>
    </source>
</evidence>
<sequence>MSTSVYNPLELTLSSSMPETIFVCSREIRKVKRVLFEPPDQAATQKFVDEELEKIMLLQSEKWNFDFKREKTLNPNGIYQWRVATPQKTIRPVKIRPSDDIEDGIIQEELYGQLRDIDRPIESRVIEEEMKSPPKTTYKTRNQKKPQRLITVPGVKYFKSLSLLKAIQCPKKWTGVSSPSPHFGHKRGHKGLYAYQVEVPPKSALACQGCPSFGLEPFVQGLTARQS</sequence>